<keyword evidence="13" id="KW-0326">Glycosidase</keyword>
<dbReference type="InterPro" id="IPR036895">
    <property type="entry name" value="Uracil-DNA_glycosylase-like_sf"/>
</dbReference>
<sequence length="227" mass="26116">MKRMVTWSHLFAHEKEQGYFKELIERINFSRKAGKIIYPDKNDIFHAFHLTPLKEVKVVIVGQDPYHGPNQANGLSFSVHPGTKIPPSLFNIYRELINDIPSFLSPTHGYLESWAIQGVLLLNSVLTVEAGRAYSHANFGWEIFTNKVISVINQRATGVVFFLWGWYAQRKAVLIDRKRHYVLLAPHPSPLSAFRGFFGCKHFSKANQWLDKQGKSIINWMLLLLLI</sequence>
<comment type="function">
    <text evidence="2 9 11">Excises uracil residues from the DNA which can arise as a result of misincorporation of dUMP residues by DNA polymerase or due to deamination of cytosine.</text>
</comment>
<proteinExistence type="inferred from homology"/>
<comment type="subcellular location">
    <subcellularLocation>
        <location evidence="9">Cytoplasm</location>
    </subcellularLocation>
</comment>
<evidence type="ECO:0000313" key="14">
    <source>
        <dbReference type="Proteomes" id="UP000294289"/>
    </source>
</evidence>
<evidence type="ECO:0000256" key="11">
    <source>
        <dbReference type="RuleBase" id="RU003780"/>
    </source>
</evidence>
<dbReference type="FunFam" id="3.40.470.10:FF:000001">
    <property type="entry name" value="Uracil-DNA glycosylase"/>
    <property type="match status" value="1"/>
</dbReference>
<accession>A0A803FUS0</accession>
<evidence type="ECO:0000256" key="9">
    <source>
        <dbReference type="HAMAP-Rule" id="MF_00148"/>
    </source>
</evidence>
<dbReference type="PANTHER" id="PTHR11264">
    <property type="entry name" value="URACIL-DNA GLYCOSYLASE"/>
    <property type="match status" value="1"/>
</dbReference>
<dbReference type="AlphaFoldDB" id="A0A803FUS0"/>
<keyword evidence="7 9" id="KW-0378">Hydrolase</keyword>
<dbReference type="GO" id="GO:0097510">
    <property type="term" value="P:base-excision repair, AP site formation via deaminated base removal"/>
    <property type="evidence" value="ECO:0007669"/>
    <property type="project" value="TreeGrafter"/>
</dbReference>
<evidence type="ECO:0000256" key="2">
    <source>
        <dbReference type="ARBA" id="ARBA00002631"/>
    </source>
</evidence>
<comment type="similarity">
    <text evidence="3 9 11">Belongs to the uracil-DNA glycosylase (UDG) superfamily. UNG family.</text>
</comment>
<dbReference type="NCBIfam" id="TIGR00628">
    <property type="entry name" value="ung"/>
    <property type="match status" value="1"/>
</dbReference>
<evidence type="ECO:0000259" key="12">
    <source>
        <dbReference type="SMART" id="SM00986"/>
    </source>
</evidence>
<dbReference type="SMART" id="SM00986">
    <property type="entry name" value="UDG"/>
    <property type="match status" value="1"/>
</dbReference>
<dbReference type="NCBIfam" id="NF003589">
    <property type="entry name" value="PRK05254.1-2"/>
    <property type="match status" value="1"/>
</dbReference>
<dbReference type="NCBIfam" id="NF003591">
    <property type="entry name" value="PRK05254.1-4"/>
    <property type="match status" value="1"/>
</dbReference>
<evidence type="ECO:0000256" key="7">
    <source>
        <dbReference type="ARBA" id="ARBA00022801"/>
    </source>
</evidence>
<dbReference type="InterPro" id="IPR002043">
    <property type="entry name" value="UDG_fam1"/>
</dbReference>
<dbReference type="Pfam" id="PF03167">
    <property type="entry name" value="UDG"/>
    <property type="match status" value="1"/>
</dbReference>
<dbReference type="SMART" id="SM00987">
    <property type="entry name" value="UreE_C"/>
    <property type="match status" value="1"/>
</dbReference>
<evidence type="ECO:0000313" key="13">
    <source>
        <dbReference type="EMBL" id="VFP88442.1"/>
    </source>
</evidence>
<gene>
    <name evidence="9 13" type="primary">ung</name>
    <name evidence="13" type="ORF">ERCIPICE3303_469</name>
</gene>
<evidence type="ECO:0000256" key="4">
    <source>
        <dbReference type="ARBA" id="ARBA00012030"/>
    </source>
</evidence>
<keyword evidence="9" id="KW-0963">Cytoplasm</keyword>
<dbReference type="PROSITE" id="PS00130">
    <property type="entry name" value="U_DNA_GLYCOSYLASE"/>
    <property type="match status" value="1"/>
</dbReference>
<keyword evidence="8 9" id="KW-0234">DNA repair</keyword>
<dbReference type="InterPro" id="IPR005122">
    <property type="entry name" value="Uracil-DNA_glycosylase-like"/>
</dbReference>
<dbReference type="InterPro" id="IPR018085">
    <property type="entry name" value="Ura-DNA_Glyclase_AS"/>
</dbReference>
<feature type="active site" description="Proton acceptor" evidence="9 10">
    <location>
        <position position="64"/>
    </location>
</feature>
<dbReference type="NCBIfam" id="NF003592">
    <property type="entry name" value="PRK05254.1-5"/>
    <property type="match status" value="1"/>
</dbReference>
<keyword evidence="6 9" id="KW-0227">DNA damage</keyword>
<evidence type="ECO:0000256" key="10">
    <source>
        <dbReference type="PROSITE-ProRule" id="PRU10072"/>
    </source>
</evidence>
<dbReference type="OrthoDB" id="9804372at2"/>
<dbReference type="Proteomes" id="UP000294289">
    <property type="component" value="Chromosome"/>
</dbReference>
<dbReference type="RefSeq" id="WP_157991107.1">
    <property type="nucleotide sequence ID" value="NZ_LR217737.1"/>
</dbReference>
<evidence type="ECO:0000256" key="8">
    <source>
        <dbReference type="ARBA" id="ARBA00023204"/>
    </source>
</evidence>
<reference evidence="13 14" key="1">
    <citation type="submission" date="2019-02" db="EMBL/GenBank/DDBJ databases">
        <authorList>
            <person name="Manzano-Marin A."/>
            <person name="Manzano-Marin A."/>
        </authorList>
    </citation>
    <scope>NUCLEOTIDE SEQUENCE [LARGE SCALE GENOMIC DNA]</scope>
    <source>
        <strain evidence="13 14">ErCipiceae</strain>
    </source>
</reference>
<evidence type="ECO:0000256" key="5">
    <source>
        <dbReference type="ARBA" id="ARBA00018429"/>
    </source>
</evidence>
<feature type="domain" description="Uracil-DNA glycosylase-like" evidence="12">
    <location>
        <begin position="49"/>
        <end position="210"/>
    </location>
</feature>
<dbReference type="NCBIfam" id="NF003588">
    <property type="entry name" value="PRK05254.1-1"/>
    <property type="match status" value="1"/>
</dbReference>
<dbReference type="GO" id="GO:0005737">
    <property type="term" value="C:cytoplasm"/>
    <property type="evidence" value="ECO:0007669"/>
    <property type="project" value="UniProtKB-SubCell"/>
</dbReference>
<dbReference type="SUPFAM" id="SSF52141">
    <property type="entry name" value="Uracil-DNA glycosylase-like"/>
    <property type="match status" value="1"/>
</dbReference>
<organism evidence="13 14">
    <name type="scientific">Candidatus Erwinia haradaeae</name>
    <dbReference type="NCBI Taxonomy" id="1922217"/>
    <lineage>
        <taxon>Bacteria</taxon>
        <taxon>Pseudomonadati</taxon>
        <taxon>Pseudomonadota</taxon>
        <taxon>Gammaproteobacteria</taxon>
        <taxon>Enterobacterales</taxon>
        <taxon>Erwiniaceae</taxon>
        <taxon>Erwinia</taxon>
    </lineage>
</organism>
<evidence type="ECO:0000256" key="6">
    <source>
        <dbReference type="ARBA" id="ARBA00022763"/>
    </source>
</evidence>
<evidence type="ECO:0000256" key="3">
    <source>
        <dbReference type="ARBA" id="ARBA00008184"/>
    </source>
</evidence>
<dbReference type="EC" id="3.2.2.27" evidence="4 9"/>
<dbReference type="GO" id="GO:0004844">
    <property type="term" value="F:uracil DNA N-glycosylase activity"/>
    <property type="evidence" value="ECO:0007669"/>
    <property type="project" value="UniProtKB-UniRule"/>
</dbReference>
<dbReference type="CDD" id="cd10027">
    <property type="entry name" value="UDG-F1-like"/>
    <property type="match status" value="1"/>
</dbReference>
<name>A0A803FUS0_9GAMM</name>
<dbReference type="EMBL" id="LR217737">
    <property type="protein sequence ID" value="VFP88442.1"/>
    <property type="molecule type" value="Genomic_DNA"/>
</dbReference>
<dbReference type="PANTHER" id="PTHR11264:SF0">
    <property type="entry name" value="URACIL-DNA GLYCOSYLASE"/>
    <property type="match status" value="1"/>
</dbReference>
<dbReference type="HAMAP" id="MF_00148">
    <property type="entry name" value="UDG"/>
    <property type="match status" value="1"/>
</dbReference>
<dbReference type="Gene3D" id="3.40.470.10">
    <property type="entry name" value="Uracil-DNA glycosylase-like domain"/>
    <property type="match status" value="1"/>
</dbReference>
<comment type="catalytic activity">
    <reaction evidence="1 9 11">
        <text>Hydrolyzes single-stranded DNA or mismatched double-stranded DNA and polynucleotides, releasing free uracil.</text>
        <dbReference type="EC" id="3.2.2.27"/>
    </reaction>
</comment>
<protein>
    <recommendedName>
        <fullName evidence="5 9">Uracil-DNA glycosylase</fullName>
        <shortName evidence="9">UDG</shortName>
        <ecNumber evidence="4 9">3.2.2.27</ecNumber>
    </recommendedName>
</protein>
<evidence type="ECO:0000256" key="1">
    <source>
        <dbReference type="ARBA" id="ARBA00001400"/>
    </source>
</evidence>